<reference evidence="1" key="1">
    <citation type="submission" date="2022-06" db="EMBL/GenBank/DDBJ databases">
        <authorList>
            <consortium name="SYNGENTA / RWTH Aachen University"/>
        </authorList>
    </citation>
    <scope>NUCLEOTIDE SEQUENCE</scope>
</reference>
<sequence>MNAFATVLSPVNCLSDQFPAESISTLPQAASLRNSQYLNRIFTHTTELHHPSLQNLTMHHQWWLKPSGLVSPSEQVSDRELFRASSEFSRIVICQVKVREPEMTMRLCLPEAGGYGCDSLGVVLGFDGLVPVLGWTVDENMNMSTTPAETGAGGRDGFKKYEGDQGWSLHQQDDLKGSSTRSLTIVKSNRARRVQQQQDKRYSIQASLGICQALIKDTRVSSTLTTAFDSKRTSARKTSGFGNSNSDSGWWYWPTDQQNSGAGRI</sequence>
<protein>
    <submittedName>
        <fullName evidence="1">Uncharacterized protein</fullName>
    </submittedName>
</protein>
<keyword evidence="2" id="KW-1185">Reference proteome</keyword>
<dbReference type="AlphaFoldDB" id="A0AAV0B5Y9"/>
<evidence type="ECO:0000313" key="2">
    <source>
        <dbReference type="Proteomes" id="UP001153365"/>
    </source>
</evidence>
<name>A0AAV0B5Y9_PHAPC</name>
<dbReference type="EMBL" id="CALTRL010003391">
    <property type="protein sequence ID" value="CAH7681087.1"/>
    <property type="molecule type" value="Genomic_DNA"/>
</dbReference>
<organism evidence="1 2">
    <name type="scientific">Phakopsora pachyrhizi</name>
    <name type="common">Asian soybean rust disease fungus</name>
    <dbReference type="NCBI Taxonomy" id="170000"/>
    <lineage>
        <taxon>Eukaryota</taxon>
        <taxon>Fungi</taxon>
        <taxon>Dikarya</taxon>
        <taxon>Basidiomycota</taxon>
        <taxon>Pucciniomycotina</taxon>
        <taxon>Pucciniomycetes</taxon>
        <taxon>Pucciniales</taxon>
        <taxon>Phakopsoraceae</taxon>
        <taxon>Phakopsora</taxon>
    </lineage>
</organism>
<evidence type="ECO:0000313" key="1">
    <source>
        <dbReference type="EMBL" id="CAH7681087.1"/>
    </source>
</evidence>
<proteinExistence type="predicted"/>
<comment type="caution">
    <text evidence="1">The sequence shown here is derived from an EMBL/GenBank/DDBJ whole genome shotgun (WGS) entry which is preliminary data.</text>
</comment>
<accession>A0AAV0B5Y9</accession>
<gene>
    <name evidence="1" type="ORF">PPACK8108_LOCUS13633</name>
</gene>
<dbReference type="Proteomes" id="UP001153365">
    <property type="component" value="Unassembled WGS sequence"/>
</dbReference>